<dbReference type="Proteomes" id="UP000657385">
    <property type="component" value="Unassembled WGS sequence"/>
</dbReference>
<name>A0A931B6H3_9ACTN</name>
<comment type="caution">
    <text evidence="3">The sequence shown here is derived from an EMBL/GenBank/DDBJ whole genome shotgun (WGS) entry which is preliminary data.</text>
</comment>
<feature type="chain" id="PRO_5038277258" evidence="2">
    <location>
        <begin position="28"/>
        <end position="584"/>
    </location>
</feature>
<dbReference type="EMBL" id="JADPRT010000002">
    <property type="protein sequence ID" value="MBF9067800.1"/>
    <property type="molecule type" value="Genomic_DNA"/>
</dbReference>
<keyword evidence="2" id="KW-0732">Signal</keyword>
<proteinExistence type="predicted"/>
<evidence type="ECO:0000256" key="1">
    <source>
        <dbReference type="SAM" id="MobiDB-lite"/>
    </source>
</evidence>
<dbReference type="RefSeq" id="WP_196192941.1">
    <property type="nucleotide sequence ID" value="NZ_JADPRT010000002.1"/>
</dbReference>
<sequence length="584" mass="62096">MRLRSTLPATAAALLVATLAVPAQAMADTPASPTPSDTSSATATPTDSPTPTPTDTATSASPAPAPVVSTVTPVDLPTGRVLQVAASSVAGVDHLTATFSEDGGTTTAGTAGGFTLISGTVNNGVWQSGVIQLPDYVTYTDSVQAFDSAQTASTAVTGTMDYYKKPVFDPSTTITPSNLAFGSETVTASGKLDTWDPASGLQTNVPYHSGTYNEPINLLDANNQELGFGWDLGGSDGSFSITYKPAPGSFTSKVVTLQAVDPHGNVTGPSAAVNEGSLTQTRIVLDHSSTTTIANANIVVSGTVQYLDSTTQTWKPAADQAYMFNTGGYWNHGSTTDASGRFSFNLQTSQVGTWQVATDSGSYNWDQWLASSVANFSVTSVTQVVSLNLSSPSIDEYSDLTFQYSANSTNNQIGGGKVYVLESPDGRTGWKNLGYIPTGAVSYKQVAAWVDNPHGYWRLWYPGAPGYEAAYSNVIHTFRYSTLITGAKPSTTWAYKGQVIRFSGGLWDRGYGAWGPMRSTRVYLFFRPYRSNTWYYEASSWTNSGGYFNLYGRAETGGTWEVAWFTGNSPWFVDAYGPGTYVHA</sequence>
<reference evidence="3" key="1">
    <citation type="submission" date="2020-11" db="EMBL/GenBank/DDBJ databases">
        <title>Isolation and identification of active actinomycetes.</title>
        <authorList>
            <person name="Yu B."/>
        </authorList>
    </citation>
    <scope>NUCLEOTIDE SEQUENCE</scope>
    <source>
        <strain evidence="3">NEAU-YB345</strain>
    </source>
</reference>
<dbReference type="AlphaFoldDB" id="A0A931B6H3"/>
<accession>A0A931B6H3</accession>
<keyword evidence="5" id="KW-1185">Reference proteome</keyword>
<organism evidence="3 5">
    <name type="scientific">Streptacidiphilus fuscans</name>
    <dbReference type="NCBI Taxonomy" id="2789292"/>
    <lineage>
        <taxon>Bacteria</taxon>
        <taxon>Bacillati</taxon>
        <taxon>Actinomycetota</taxon>
        <taxon>Actinomycetes</taxon>
        <taxon>Kitasatosporales</taxon>
        <taxon>Streptomycetaceae</taxon>
        <taxon>Streptacidiphilus</taxon>
    </lineage>
</organism>
<feature type="region of interest" description="Disordered" evidence="1">
    <location>
        <begin position="27"/>
        <end position="70"/>
    </location>
</feature>
<evidence type="ECO:0000313" key="3">
    <source>
        <dbReference type="EMBL" id="MBF9067800.1"/>
    </source>
</evidence>
<protein>
    <submittedName>
        <fullName evidence="3">Uncharacterized protein</fullName>
    </submittedName>
</protein>
<dbReference type="EMBL" id="JADPRT010000028">
    <property type="protein sequence ID" value="MBF9073883.1"/>
    <property type="molecule type" value="Genomic_DNA"/>
</dbReference>
<evidence type="ECO:0000256" key="2">
    <source>
        <dbReference type="SAM" id="SignalP"/>
    </source>
</evidence>
<feature type="signal peptide" evidence="2">
    <location>
        <begin position="1"/>
        <end position="27"/>
    </location>
</feature>
<gene>
    <name evidence="3" type="ORF">I2501_07075</name>
    <name evidence="4" type="ORF">I2501_38310</name>
</gene>
<evidence type="ECO:0000313" key="5">
    <source>
        <dbReference type="Proteomes" id="UP000657385"/>
    </source>
</evidence>
<evidence type="ECO:0000313" key="4">
    <source>
        <dbReference type="EMBL" id="MBF9073883.1"/>
    </source>
</evidence>